<dbReference type="InterPro" id="IPR001296">
    <property type="entry name" value="Glyco_trans_1"/>
</dbReference>
<dbReference type="Pfam" id="PF13579">
    <property type="entry name" value="Glyco_trans_4_4"/>
    <property type="match status" value="1"/>
</dbReference>
<evidence type="ECO:0000259" key="2">
    <source>
        <dbReference type="Pfam" id="PF00534"/>
    </source>
</evidence>
<dbReference type="InterPro" id="IPR028098">
    <property type="entry name" value="Glyco_trans_4-like_N"/>
</dbReference>
<dbReference type="GO" id="GO:0009103">
    <property type="term" value="P:lipopolysaccharide biosynthetic process"/>
    <property type="evidence" value="ECO:0007669"/>
    <property type="project" value="TreeGrafter"/>
</dbReference>
<gene>
    <name evidence="4" type="ORF">H8744_12170</name>
</gene>
<evidence type="ECO:0000259" key="3">
    <source>
        <dbReference type="Pfam" id="PF13579"/>
    </source>
</evidence>
<dbReference type="RefSeq" id="WP_262435093.1">
    <property type="nucleotide sequence ID" value="NZ_JACRTF010000001.1"/>
</dbReference>
<evidence type="ECO:0000256" key="1">
    <source>
        <dbReference type="ARBA" id="ARBA00022679"/>
    </source>
</evidence>
<dbReference type="Gene3D" id="3.40.50.2000">
    <property type="entry name" value="Glycogen Phosphorylase B"/>
    <property type="match status" value="2"/>
</dbReference>
<name>A0A926F6U9_9BACT</name>
<evidence type="ECO:0000313" key="4">
    <source>
        <dbReference type="EMBL" id="MBC8593987.1"/>
    </source>
</evidence>
<protein>
    <submittedName>
        <fullName evidence="4">Glycosyltransferase family 4 protein</fullName>
    </submittedName>
</protein>
<reference evidence="4" key="1">
    <citation type="submission" date="2020-08" db="EMBL/GenBank/DDBJ databases">
        <title>Genome public.</title>
        <authorList>
            <person name="Liu C."/>
            <person name="Sun Q."/>
        </authorList>
    </citation>
    <scope>NUCLEOTIDE SEQUENCE</scope>
    <source>
        <strain evidence="4">N12</strain>
    </source>
</reference>
<feature type="domain" description="Glycosyl transferase family 1" evidence="2">
    <location>
        <begin position="216"/>
        <end position="361"/>
    </location>
</feature>
<dbReference type="SUPFAM" id="SSF53756">
    <property type="entry name" value="UDP-Glycosyltransferase/glycogen phosphorylase"/>
    <property type="match status" value="1"/>
</dbReference>
<dbReference type="CDD" id="cd03794">
    <property type="entry name" value="GT4_WbuB-like"/>
    <property type="match status" value="1"/>
</dbReference>
<dbReference type="PANTHER" id="PTHR46401">
    <property type="entry name" value="GLYCOSYLTRANSFERASE WBBK-RELATED"/>
    <property type="match status" value="1"/>
</dbReference>
<accession>A0A926F6U9</accession>
<dbReference type="PANTHER" id="PTHR46401:SF2">
    <property type="entry name" value="GLYCOSYLTRANSFERASE WBBK-RELATED"/>
    <property type="match status" value="1"/>
</dbReference>
<dbReference type="AlphaFoldDB" id="A0A926F6U9"/>
<organism evidence="4 5">
    <name type="scientific">Jilunia laotingensis</name>
    <dbReference type="NCBI Taxonomy" id="2763675"/>
    <lineage>
        <taxon>Bacteria</taxon>
        <taxon>Pseudomonadati</taxon>
        <taxon>Bacteroidota</taxon>
        <taxon>Bacteroidia</taxon>
        <taxon>Bacteroidales</taxon>
        <taxon>Bacteroidaceae</taxon>
        <taxon>Jilunia</taxon>
    </lineage>
</organism>
<proteinExistence type="predicted"/>
<dbReference type="Pfam" id="PF00534">
    <property type="entry name" value="Glycos_transf_1"/>
    <property type="match status" value="1"/>
</dbReference>
<keyword evidence="5" id="KW-1185">Reference proteome</keyword>
<dbReference type="Proteomes" id="UP000651085">
    <property type="component" value="Unassembled WGS sequence"/>
</dbReference>
<feature type="domain" description="Glycosyltransferase subfamily 4-like N-terminal" evidence="3">
    <location>
        <begin position="84"/>
        <end position="198"/>
    </location>
</feature>
<dbReference type="GO" id="GO:0016757">
    <property type="term" value="F:glycosyltransferase activity"/>
    <property type="evidence" value="ECO:0007669"/>
    <property type="project" value="InterPro"/>
</dbReference>
<evidence type="ECO:0000313" key="5">
    <source>
        <dbReference type="Proteomes" id="UP000651085"/>
    </source>
</evidence>
<keyword evidence="1" id="KW-0808">Transferase</keyword>
<sequence>MKTILIISAVFPPEPVVSSQLSFDIATELSKDWKVVVLHPEATRPEGFDFRNVCELNNNFENITLPSYVCPQSTIIGRSRESYAFGVECRKYIKKKRTELACIYMNSWPLFSQLLIVKTAKKYAIPCFVHVQDIYPESFTNKLKRGALKHLLYKVLLPIDRYILSHATHVLAISANMKLYLAETRGIDADKIMTVENWQDERKFIAYRKAIGYRERAEDRLTFMYLGNNGPVAGVELLITCFAKAYLPNSRLVIAGNGSRKEICKELAQNYPEACIEFWDVPDGKVPEIQHQADVMLLPVKKGAAMSSIPSKLPAYMFSQKTIIGSLDLESDTAKAIIKANCGLVVEPENEQMLINAFQEVAGWNVQMLKQKGENGFEYAISRFSRKHNLSLITNLIRNYVSKNMSYKQE</sequence>
<dbReference type="EMBL" id="JACRTF010000001">
    <property type="protein sequence ID" value="MBC8593987.1"/>
    <property type="molecule type" value="Genomic_DNA"/>
</dbReference>
<comment type="caution">
    <text evidence="4">The sequence shown here is derived from an EMBL/GenBank/DDBJ whole genome shotgun (WGS) entry which is preliminary data.</text>
</comment>